<dbReference type="InterPro" id="IPR006077">
    <property type="entry name" value="Vinculin/catenin"/>
</dbReference>
<name>A0ABV0SAU7_9TELE</name>
<evidence type="ECO:0000256" key="1">
    <source>
        <dbReference type="ARBA" id="ARBA00004496"/>
    </source>
</evidence>
<dbReference type="Proteomes" id="UP001434883">
    <property type="component" value="Unassembled WGS sequence"/>
</dbReference>
<gene>
    <name evidence="5" type="primary">CTNNA1_2</name>
    <name evidence="5" type="ORF">XENOCAPTIV_001831</name>
</gene>
<accession>A0ABV0SAU7</accession>
<keyword evidence="6" id="KW-1185">Reference proteome</keyword>
<dbReference type="SUPFAM" id="SSF47220">
    <property type="entry name" value="alpha-catenin/vinculin-like"/>
    <property type="match status" value="2"/>
</dbReference>
<dbReference type="PANTHER" id="PTHR18914">
    <property type="entry name" value="ALPHA CATENIN"/>
    <property type="match status" value="1"/>
</dbReference>
<evidence type="ECO:0000256" key="4">
    <source>
        <dbReference type="SAM" id="SignalP"/>
    </source>
</evidence>
<feature type="chain" id="PRO_5046081918" evidence="4">
    <location>
        <begin position="18"/>
        <end position="132"/>
    </location>
</feature>
<feature type="signal peptide" evidence="4">
    <location>
        <begin position="1"/>
        <end position="17"/>
    </location>
</feature>
<keyword evidence="3" id="KW-0963">Cytoplasm</keyword>
<evidence type="ECO:0000256" key="2">
    <source>
        <dbReference type="ARBA" id="ARBA00008376"/>
    </source>
</evidence>
<comment type="similarity">
    <text evidence="2">Belongs to the vinculin/alpha-catenin family.</text>
</comment>
<comment type="subcellular location">
    <subcellularLocation>
        <location evidence="1">Cytoplasm</location>
    </subcellularLocation>
</comment>
<comment type="caution">
    <text evidence="5">The sequence shown here is derived from an EMBL/GenBank/DDBJ whole genome shotgun (WGS) entry which is preliminary data.</text>
</comment>
<dbReference type="Gene3D" id="1.20.120.810">
    <property type="entry name" value="Vinculin, Vh2 four-helix bundle"/>
    <property type="match status" value="1"/>
</dbReference>
<evidence type="ECO:0000313" key="5">
    <source>
        <dbReference type="EMBL" id="MEQ2217256.1"/>
    </source>
</evidence>
<sequence>MVVIWRLQVINAALALAAKPNSKVAQDNMDVFKDQWEKQVRVLTDAVDDITSIDDFLSVSENHILEDVNKCVIALQEKDVDGLDRTAGAIRGRAARVVHVVTSEMDNYEPGVYTEKVLEATKLLTNSGITIK</sequence>
<evidence type="ECO:0000313" key="6">
    <source>
        <dbReference type="Proteomes" id="UP001434883"/>
    </source>
</evidence>
<evidence type="ECO:0000256" key="3">
    <source>
        <dbReference type="ARBA" id="ARBA00022490"/>
    </source>
</evidence>
<dbReference type="EMBL" id="JAHRIN010075738">
    <property type="protein sequence ID" value="MEQ2217256.1"/>
    <property type="molecule type" value="Genomic_DNA"/>
</dbReference>
<organism evidence="5 6">
    <name type="scientific">Xenoophorus captivus</name>
    <dbReference type="NCBI Taxonomy" id="1517983"/>
    <lineage>
        <taxon>Eukaryota</taxon>
        <taxon>Metazoa</taxon>
        <taxon>Chordata</taxon>
        <taxon>Craniata</taxon>
        <taxon>Vertebrata</taxon>
        <taxon>Euteleostomi</taxon>
        <taxon>Actinopterygii</taxon>
        <taxon>Neopterygii</taxon>
        <taxon>Teleostei</taxon>
        <taxon>Neoteleostei</taxon>
        <taxon>Acanthomorphata</taxon>
        <taxon>Ovalentaria</taxon>
        <taxon>Atherinomorphae</taxon>
        <taxon>Cyprinodontiformes</taxon>
        <taxon>Goodeidae</taxon>
        <taxon>Xenoophorus</taxon>
    </lineage>
</organism>
<dbReference type="Gene3D" id="1.20.120.230">
    <property type="entry name" value="Alpha-catenin/vinculin-like"/>
    <property type="match status" value="1"/>
</dbReference>
<keyword evidence="4" id="KW-0732">Signal</keyword>
<protein>
    <submittedName>
        <fullName evidence="5">Catenin alpha-1</fullName>
    </submittedName>
</protein>
<dbReference type="InterPro" id="IPR036723">
    <property type="entry name" value="Alpha-catenin/vinculin-like_sf"/>
</dbReference>
<dbReference type="PANTHER" id="PTHR18914:SF24">
    <property type="entry name" value="CATENIN ALPHA-1"/>
    <property type="match status" value="1"/>
</dbReference>
<proteinExistence type="inferred from homology"/>
<dbReference type="Pfam" id="PF01044">
    <property type="entry name" value="Vinculin"/>
    <property type="match status" value="1"/>
</dbReference>
<reference evidence="5 6" key="1">
    <citation type="submission" date="2021-06" db="EMBL/GenBank/DDBJ databases">
        <authorList>
            <person name="Palmer J.M."/>
        </authorList>
    </citation>
    <scope>NUCLEOTIDE SEQUENCE [LARGE SCALE GENOMIC DNA]</scope>
    <source>
        <strain evidence="5 6">XC_2019</strain>
        <tissue evidence="5">Muscle</tissue>
    </source>
</reference>